<keyword evidence="5" id="KW-1185">Reference proteome</keyword>
<dbReference type="Pfam" id="PF00076">
    <property type="entry name" value="RRM_1"/>
    <property type="match status" value="1"/>
</dbReference>
<evidence type="ECO:0000256" key="2">
    <source>
        <dbReference type="SAM" id="Phobius"/>
    </source>
</evidence>
<keyword evidence="2" id="KW-0472">Membrane</keyword>
<dbReference type="InterPro" id="IPR035979">
    <property type="entry name" value="RBD_domain_sf"/>
</dbReference>
<dbReference type="InterPro" id="IPR000504">
    <property type="entry name" value="RRM_dom"/>
</dbReference>
<dbReference type="PROSITE" id="PS50102">
    <property type="entry name" value="RRM"/>
    <property type="match status" value="1"/>
</dbReference>
<dbReference type="PANTHER" id="PTHR48027">
    <property type="entry name" value="HETEROGENEOUS NUCLEAR RIBONUCLEOPROTEIN 87F-RELATED"/>
    <property type="match status" value="1"/>
</dbReference>
<evidence type="ECO:0000259" key="3">
    <source>
        <dbReference type="PROSITE" id="PS50102"/>
    </source>
</evidence>
<name>A0AA41X4F9_9ALTE</name>
<sequence length="149" mass="16576">MKSVNTNTLIILAFLLLAGFFIVSKLTFLTPALAFVVGVVLTFIVCQLDLPTKSTNANTNPSSPAELTTLYIGNLPYRSKEASIKLHFEQYGYVDSVRLLKDRRTGKPKGFGFVEVASDAANKMIKKLNDTTFEERTLKVRLAKEKVED</sequence>
<accession>A0AA41X4F9</accession>
<dbReference type="Gene3D" id="3.30.70.330">
    <property type="match status" value="1"/>
</dbReference>
<evidence type="ECO:0000313" key="4">
    <source>
        <dbReference type="EMBL" id="MCP3429298.1"/>
    </source>
</evidence>
<proteinExistence type="predicted"/>
<dbReference type="RefSeq" id="WP_254101457.1">
    <property type="nucleotide sequence ID" value="NZ_JANATA010000019.1"/>
</dbReference>
<dbReference type="EMBL" id="JANATA010000019">
    <property type="protein sequence ID" value="MCP3429298.1"/>
    <property type="molecule type" value="Genomic_DNA"/>
</dbReference>
<keyword evidence="2" id="KW-1133">Transmembrane helix</keyword>
<dbReference type="AlphaFoldDB" id="A0AA41X4F9"/>
<feature type="domain" description="RRM" evidence="3">
    <location>
        <begin position="68"/>
        <end position="145"/>
    </location>
</feature>
<keyword evidence="2" id="KW-0812">Transmembrane</keyword>
<feature type="transmembrane region" description="Helical" evidence="2">
    <location>
        <begin position="32"/>
        <end position="50"/>
    </location>
</feature>
<feature type="transmembrane region" description="Helical" evidence="2">
    <location>
        <begin position="7"/>
        <end position="26"/>
    </location>
</feature>
<dbReference type="GO" id="GO:0003723">
    <property type="term" value="F:RNA binding"/>
    <property type="evidence" value="ECO:0007669"/>
    <property type="project" value="UniProtKB-KW"/>
</dbReference>
<dbReference type="SMART" id="SM00360">
    <property type="entry name" value="RRM"/>
    <property type="match status" value="1"/>
</dbReference>
<dbReference type="InterPro" id="IPR012677">
    <property type="entry name" value="Nucleotide-bd_a/b_plait_sf"/>
</dbReference>
<organism evidence="4 5">
    <name type="scientific">Opacimonas viscosa</name>
    <dbReference type="NCBI Taxonomy" id="2961944"/>
    <lineage>
        <taxon>Bacteria</taxon>
        <taxon>Pseudomonadati</taxon>
        <taxon>Pseudomonadota</taxon>
        <taxon>Gammaproteobacteria</taxon>
        <taxon>Alteromonadales</taxon>
        <taxon>Alteromonadaceae</taxon>
        <taxon>Opacimonas</taxon>
    </lineage>
</organism>
<protein>
    <submittedName>
        <fullName evidence="4">RNA-binding protein</fullName>
    </submittedName>
</protein>
<dbReference type="Proteomes" id="UP001165413">
    <property type="component" value="Unassembled WGS sequence"/>
</dbReference>
<comment type="caution">
    <text evidence="4">The sequence shown here is derived from an EMBL/GenBank/DDBJ whole genome shotgun (WGS) entry which is preliminary data.</text>
</comment>
<keyword evidence="1" id="KW-0694">RNA-binding</keyword>
<reference evidence="4" key="1">
    <citation type="submission" date="2022-07" db="EMBL/GenBank/DDBJ databases">
        <title>Characterization of the Novel Bacterium Alteromonas immobilis LMIT006 and Alteromonas gregis LMIT007.</title>
        <authorList>
            <person name="Lin X."/>
        </authorList>
    </citation>
    <scope>NUCLEOTIDE SEQUENCE</scope>
    <source>
        <strain evidence="4">LMIT007</strain>
    </source>
</reference>
<gene>
    <name evidence="4" type="ORF">NLF92_10110</name>
</gene>
<dbReference type="InterPro" id="IPR052462">
    <property type="entry name" value="SLIRP/GR-RBP-like"/>
</dbReference>
<evidence type="ECO:0000256" key="1">
    <source>
        <dbReference type="ARBA" id="ARBA00022884"/>
    </source>
</evidence>
<dbReference type="SUPFAM" id="SSF54928">
    <property type="entry name" value="RNA-binding domain, RBD"/>
    <property type="match status" value="1"/>
</dbReference>
<evidence type="ECO:0000313" key="5">
    <source>
        <dbReference type="Proteomes" id="UP001165413"/>
    </source>
</evidence>